<keyword evidence="3" id="KW-1185">Reference proteome</keyword>
<proteinExistence type="predicted"/>
<dbReference type="Pfam" id="PF14280">
    <property type="entry name" value="DUF4365"/>
    <property type="match status" value="1"/>
</dbReference>
<name>A0A9W6QJS7_9PSEU</name>
<dbReference type="InterPro" id="IPR025375">
    <property type="entry name" value="DUF4365"/>
</dbReference>
<comment type="caution">
    <text evidence="2">The sequence shown here is derived from an EMBL/GenBank/DDBJ whole genome shotgun (WGS) entry which is preliminary data.</text>
</comment>
<evidence type="ECO:0000259" key="1">
    <source>
        <dbReference type="Pfam" id="PF14280"/>
    </source>
</evidence>
<protein>
    <recommendedName>
        <fullName evidence="1">DUF4365 domain-containing protein</fullName>
    </recommendedName>
</protein>
<sequence length="151" mass="17169">MVDHRRVVADRAINRVTSLFQESGHVVQRIDGHNDFGEDLYVSLNESRRPTGYTIAVQVKGGASYRSARGYRVRVRQHRDSWRKANAPVVCIVYDPTTDHLCWANASEQLRRTQHLRSIEVLRTDILNATSVDAFVQHMGQYIAAAREPAP</sequence>
<gene>
    <name evidence="2" type="ORF">Aglo03_31420</name>
</gene>
<accession>A0A9W6QJS7</accession>
<evidence type="ECO:0000313" key="3">
    <source>
        <dbReference type="Proteomes" id="UP001165042"/>
    </source>
</evidence>
<dbReference type="EMBL" id="BSSD01000004">
    <property type="protein sequence ID" value="GLW92326.1"/>
    <property type="molecule type" value="Genomic_DNA"/>
</dbReference>
<dbReference type="Proteomes" id="UP001165042">
    <property type="component" value="Unassembled WGS sequence"/>
</dbReference>
<evidence type="ECO:0000313" key="2">
    <source>
        <dbReference type="EMBL" id="GLW92326.1"/>
    </source>
</evidence>
<reference evidence="2" key="1">
    <citation type="submission" date="2023-02" db="EMBL/GenBank/DDBJ databases">
        <title>Actinokineospora globicatena NBRC 15670.</title>
        <authorList>
            <person name="Ichikawa N."/>
            <person name="Sato H."/>
            <person name="Tonouchi N."/>
        </authorList>
    </citation>
    <scope>NUCLEOTIDE SEQUENCE</scope>
    <source>
        <strain evidence="2">NBRC 15670</strain>
    </source>
</reference>
<organism evidence="2 3">
    <name type="scientific">Actinokineospora globicatena</name>
    <dbReference type="NCBI Taxonomy" id="103729"/>
    <lineage>
        <taxon>Bacteria</taxon>
        <taxon>Bacillati</taxon>
        <taxon>Actinomycetota</taxon>
        <taxon>Actinomycetes</taxon>
        <taxon>Pseudonocardiales</taxon>
        <taxon>Pseudonocardiaceae</taxon>
        <taxon>Actinokineospora</taxon>
    </lineage>
</organism>
<feature type="domain" description="DUF4365" evidence="1">
    <location>
        <begin position="13"/>
        <end position="135"/>
    </location>
</feature>
<dbReference type="AlphaFoldDB" id="A0A9W6QJS7"/>